<dbReference type="InterPro" id="IPR005151">
    <property type="entry name" value="Tail-specific_protease"/>
</dbReference>
<dbReference type="Gene3D" id="3.30.750.44">
    <property type="match status" value="1"/>
</dbReference>
<dbReference type="EMBL" id="BMCH01000004">
    <property type="protein sequence ID" value="GGC32975.1"/>
    <property type="molecule type" value="Genomic_DNA"/>
</dbReference>
<accession>A0ABQ1M7U2</accession>
<evidence type="ECO:0000313" key="3">
    <source>
        <dbReference type="EMBL" id="GGC32975.1"/>
    </source>
</evidence>
<dbReference type="PANTHER" id="PTHR32060">
    <property type="entry name" value="TAIL-SPECIFIC PROTEASE"/>
    <property type="match status" value="1"/>
</dbReference>
<keyword evidence="4" id="KW-1185">Reference proteome</keyword>
<sequence>MELSMRLLLPIALSLLPSTSSAAASFDRKAWQQDYSQLKTELVNRYANLAWKASDAGGVDLPALDRKTAVAVASANDDTQAADAIRAFIAGFHDGHLSELPYLAVATTPPIEPSQPALDPAAPIEGCAALGYASTGSVAFSLPLEGLPGFKLILDGLGSTFRAGTITRSGVMLGIIRIQNFRARAFPAACLHAWADLRQAGRAITRDSMHGAAELRWFQDMAAEIRTLRHTGATALVVDIGNDSGGDDSGDWTPRLFTDRPVRSARLLMADASDAGRYFADEIRDIDEALAVTQSHDAKAALLDARSFFSQRAAAIGENRCDLSWVWREQRVWSPTHCNRLLFAGYAGGYSAGLAQNALGDSKAAAALSSASTVQSYFGSWTGPIYVLADQRSYSSAEMFAAVMQDNRIAKLVGNRTGGDGCGFMTKSDPIILRHSHLRIRVPNCMRLRARGTNEEAGIVPDIPVLPTEGESERARAERALQAIANDLTGDSRKRH</sequence>
<feature type="chain" id="PRO_5045590341" description="Tail specific protease domain-containing protein" evidence="1">
    <location>
        <begin position="23"/>
        <end position="496"/>
    </location>
</feature>
<feature type="signal peptide" evidence="1">
    <location>
        <begin position="1"/>
        <end position="22"/>
    </location>
</feature>
<dbReference type="InterPro" id="IPR029045">
    <property type="entry name" value="ClpP/crotonase-like_dom_sf"/>
</dbReference>
<comment type="caution">
    <text evidence="3">The sequence shown here is derived from an EMBL/GenBank/DDBJ whole genome shotgun (WGS) entry which is preliminary data.</text>
</comment>
<dbReference type="SUPFAM" id="SSF52096">
    <property type="entry name" value="ClpP/crotonase"/>
    <property type="match status" value="1"/>
</dbReference>
<dbReference type="PANTHER" id="PTHR32060:SF22">
    <property type="entry name" value="CARBOXYL-TERMINAL-PROCESSING PEPTIDASE 3, CHLOROPLASTIC"/>
    <property type="match status" value="1"/>
</dbReference>
<reference evidence="4" key="1">
    <citation type="journal article" date="2019" name="Int. J. Syst. Evol. Microbiol.">
        <title>The Global Catalogue of Microorganisms (GCM) 10K type strain sequencing project: providing services to taxonomists for standard genome sequencing and annotation.</title>
        <authorList>
            <consortium name="The Broad Institute Genomics Platform"/>
            <consortium name="The Broad Institute Genome Sequencing Center for Infectious Disease"/>
            <person name="Wu L."/>
            <person name="Ma J."/>
        </authorList>
    </citation>
    <scope>NUCLEOTIDE SEQUENCE [LARGE SCALE GENOMIC DNA]</scope>
    <source>
        <strain evidence="4">CCM 7132</strain>
    </source>
</reference>
<dbReference type="Gene3D" id="3.90.226.10">
    <property type="entry name" value="2-enoyl-CoA Hydratase, Chain A, domain 1"/>
    <property type="match status" value="1"/>
</dbReference>
<evidence type="ECO:0000259" key="2">
    <source>
        <dbReference type="Pfam" id="PF03572"/>
    </source>
</evidence>
<protein>
    <recommendedName>
        <fullName evidence="2">Tail specific protease domain-containing protein</fullName>
    </recommendedName>
</protein>
<proteinExistence type="predicted"/>
<name>A0ABQ1M7U2_9PROT</name>
<organism evidence="3 4">
    <name type="scientific">Asaia siamensis</name>
    <dbReference type="NCBI Taxonomy" id="110479"/>
    <lineage>
        <taxon>Bacteria</taxon>
        <taxon>Pseudomonadati</taxon>
        <taxon>Pseudomonadota</taxon>
        <taxon>Alphaproteobacteria</taxon>
        <taxon>Acetobacterales</taxon>
        <taxon>Acetobacteraceae</taxon>
        <taxon>Asaia</taxon>
    </lineage>
</organism>
<feature type="domain" description="Tail specific protease" evidence="2">
    <location>
        <begin position="204"/>
        <end position="465"/>
    </location>
</feature>
<keyword evidence="1" id="KW-0732">Signal</keyword>
<dbReference type="Pfam" id="PF03572">
    <property type="entry name" value="Peptidase_S41"/>
    <property type="match status" value="1"/>
</dbReference>
<gene>
    <name evidence="3" type="ORF">GCM10007207_18090</name>
</gene>
<dbReference type="Proteomes" id="UP000637769">
    <property type="component" value="Unassembled WGS sequence"/>
</dbReference>
<evidence type="ECO:0000256" key="1">
    <source>
        <dbReference type="SAM" id="SignalP"/>
    </source>
</evidence>
<evidence type="ECO:0000313" key="4">
    <source>
        <dbReference type="Proteomes" id="UP000637769"/>
    </source>
</evidence>